<evidence type="ECO:0000313" key="1">
    <source>
        <dbReference type="EMBL" id="KKM20140.1"/>
    </source>
</evidence>
<protein>
    <recommendedName>
        <fullName evidence="2">DUF559 domain-containing protein</fullName>
    </recommendedName>
</protein>
<dbReference type="SUPFAM" id="SSF52980">
    <property type="entry name" value="Restriction endonuclease-like"/>
    <property type="match status" value="1"/>
</dbReference>
<dbReference type="Gene3D" id="3.40.960.10">
    <property type="entry name" value="VSR Endonuclease"/>
    <property type="match status" value="1"/>
</dbReference>
<dbReference type="EMBL" id="LAZR01013831">
    <property type="protein sequence ID" value="KKM20140.1"/>
    <property type="molecule type" value="Genomic_DNA"/>
</dbReference>
<comment type="caution">
    <text evidence="1">The sequence shown here is derived from an EMBL/GenBank/DDBJ whole genome shotgun (WGS) entry which is preliminary data.</text>
</comment>
<sequence length="113" mass="13631">IFRHKKINKSEKVLRNLLSKTVSNKYKYVGNGKYWIINFNPDFININGQKKIIELYGCYWHKCPKCKFGNKRTIDIGRIKTYKKYGYQTLIVWEHELKNLDKVKTNILKFNKK</sequence>
<proteinExistence type="predicted"/>
<dbReference type="InterPro" id="IPR011335">
    <property type="entry name" value="Restrct_endonuc-II-like"/>
</dbReference>
<dbReference type="AlphaFoldDB" id="A0A0F9KXL4"/>
<evidence type="ECO:0008006" key="2">
    <source>
        <dbReference type="Google" id="ProtNLM"/>
    </source>
</evidence>
<accession>A0A0F9KXL4</accession>
<organism evidence="1">
    <name type="scientific">marine sediment metagenome</name>
    <dbReference type="NCBI Taxonomy" id="412755"/>
    <lineage>
        <taxon>unclassified sequences</taxon>
        <taxon>metagenomes</taxon>
        <taxon>ecological metagenomes</taxon>
    </lineage>
</organism>
<name>A0A0F9KXL4_9ZZZZ</name>
<reference evidence="1" key="1">
    <citation type="journal article" date="2015" name="Nature">
        <title>Complex archaea that bridge the gap between prokaryotes and eukaryotes.</title>
        <authorList>
            <person name="Spang A."/>
            <person name="Saw J.H."/>
            <person name="Jorgensen S.L."/>
            <person name="Zaremba-Niedzwiedzka K."/>
            <person name="Martijn J."/>
            <person name="Lind A.E."/>
            <person name="van Eijk R."/>
            <person name="Schleper C."/>
            <person name="Guy L."/>
            <person name="Ettema T.J."/>
        </authorList>
    </citation>
    <scope>NUCLEOTIDE SEQUENCE</scope>
</reference>
<feature type="non-terminal residue" evidence="1">
    <location>
        <position position="1"/>
    </location>
</feature>
<gene>
    <name evidence="1" type="ORF">LCGC14_1648420</name>
</gene>